<dbReference type="EMBL" id="CAJVQA010072650">
    <property type="protein sequence ID" value="CAG8834127.1"/>
    <property type="molecule type" value="Genomic_DNA"/>
</dbReference>
<feature type="non-terminal residue" evidence="1">
    <location>
        <position position="1"/>
    </location>
</feature>
<protein>
    <submittedName>
        <fullName evidence="1">9626_t:CDS:1</fullName>
    </submittedName>
</protein>
<name>A0A9N9KL00_9GLOM</name>
<reference evidence="1" key="1">
    <citation type="submission" date="2021-06" db="EMBL/GenBank/DDBJ databases">
        <authorList>
            <person name="Kallberg Y."/>
            <person name="Tangrot J."/>
            <person name="Rosling A."/>
        </authorList>
    </citation>
    <scope>NUCLEOTIDE SEQUENCE</scope>
    <source>
        <strain evidence="1">FL966</strain>
    </source>
</reference>
<evidence type="ECO:0000313" key="1">
    <source>
        <dbReference type="EMBL" id="CAG8834127.1"/>
    </source>
</evidence>
<dbReference type="Proteomes" id="UP000789759">
    <property type="component" value="Unassembled WGS sequence"/>
</dbReference>
<organism evidence="1 2">
    <name type="scientific">Cetraspora pellucida</name>
    <dbReference type="NCBI Taxonomy" id="1433469"/>
    <lineage>
        <taxon>Eukaryota</taxon>
        <taxon>Fungi</taxon>
        <taxon>Fungi incertae sedis</taxon>
        <taxon>Mucoromycota</taxon>
        <taxon>Glomeromycotina</taxon>
        <taxon>Glomeromycetes</taxon>
        <taxon>Diversisporales</taxon>
        <taxon>Gigasporaceae</taxon>
        <taxon>Cetraspora</taxon>
    </lineage>
</organism>
<keyword evidence="2" id="KW-1185">Reference proteome</keyword>
<comment type="caution">
    <text evidence="1">The sequence shown here is derived from an EMBL/GenBank/DDBJ whole genome shotgun (WGS) entry which is preliminary data.</text>
</comment>
<dbReference type="AlphaFoldDB" id="A0A9N9KL00"/>
<evidence type="ECO:0000313" key="2">
    <source>
        <dbReference type="Proteomes" id="UP000789759"/>
    </source>
</evidence>
<gene>
    <name evidence="1" type="ORF">CPELLU_LOCUS21065</name>
</gene>
<proteinExistence type="predicted"/>
<dbReference type="OrthoDB" id="2432695at2759"/>
<sequence>ILAITTDNASNNNIIFRYFANYSQDLLKNLKAEGLNKNKILLDNEDIIST</sequence>
<feature type="non-terminal residue" evidence="1">
    <location>
        <position position="50"/>
    </location>
</feature>
<accession>A0A9N9KL00</accession>